<feature type="region of interest" description="Disordered" evidence="21">
    <location>
        <begin position="897"/>
        <end position="982"/>
    </location>
</feature>
<dbReference type="GO" id="GO:0005856">
    <property type="term" value="C:cytoskeleton"/>
    <property type="evidence" value="ECO:0007669"/>
    <property type="project" value="UniProtKB-SubCell"/>
</dbReference>
<evidence type="ECO:0000256" key="17">
    <source>
        <dbReference type="ARBA" id="ARBA00023242"/>
    </source>
</evidence>
<keyword evidence="15" id="KW-0472">Membrane</keyword>
<gene>
    <name evidence="24" type="primary">INPPL1</name>
    <name evidence="24" type="synonym">inppl1a</name>
</gene>
<dbReference type="GO" id="GO:0016607">
    <property type="term" value="C:nuclear speck"/>
    <property type="evidence" value="ECO:0007669"/>
    <property type="project" value="UniProtKB-SubCell"/>
</dbReference>
<dbReference type="GO" id="GO:0016020">
    <property type="term" value="C:membrane"/>
    <property type="evidence" value="ECO:0007669"/>
    <property type="project" value="UniProtKB-SubCell"/>
</dbReference>
<dbReference type="SUPFAM" id="SSF47769">
    <property type="entry name" value="SAM/Pointed domain"/>
    <property type="match status" value="1"/>
</dbReference>
<dbReference type="SMART" id="SM00128">
    <property type="entry name" value="IPPc"/>
    <property type="match status" value="1"/>
</dbReference>
<evidence type="ECO:0000256" key="1">
    <source>
        <dbReference type="ARBA" id="ARBA00004170"/>
    </source>
</evidence>
<dbReference type="PANTHER" id="PTHR46051">
    <property type="entry name" value="SH2 DOMAIN-CONTAINING PROTEIN"/>
    <property type="match status" value="1"/>
</dbReference>
<dbReference type="GO" id="GO:0004445">
    <property type="term" value="F:inositol-polyphosphate 5-phosphatase activity"/>
    <property type="evidence" value="ECO:0007669"/>
    <property type="project" value="TreeGrafter"/>
</dbReference>
<evidence type="ECO:0000256" key="12">
    <source>
        <dbReference type="ARBA" id="ARBA00022859"/>
    </source>
</evidence>
<evidence type="ECO:0000256" key="4">
    <source>
        <dbReference type="ARBA" id="ARBA00004486"/>
    </source>
</evidence>
<keyword evidence="25" id="KW-1185">Reference proteome</keyword>
<accession>A0A669CAU4</accession>
<reference evidence="24" key="2">
    <citation type="submission" date="2025-08" db="UniProtKB">
        <authorList>
            <consortium name="Ensembl"/>
        </authorList>
    </citation>
    <scope>IDENTIFICATION</scope>
</reference>
<comment type="catalytic activity">
    <reaction evidence="19">
        <text>a 1,2-diacyl-sn-glycero-3-phospho-(1D-myo-inositol-3,4,5-trisphosphate) + H2O = a 1,2-diacyl-sn-glycero-3-phospho-(1D-myo-inositol-3,4-bisphosphate) + phosphate</text>
        <dbReference type="Rhea" id="RHEA:25528"/>
        <dbReference type="ChEBI" id="CHEBI:15377"/>
        <dbReference type="ChEBI" id="CHEBI:43474"/>
        <dbReference type="ChEBI" id="CHEBI:57658"/>
        <dbReference type="ChEBI" id="CHEBI:57836"/>
        <dbReference type="EC" id="3.1.3.86"/>
    </reaction>
    <physiologicalReaction direction="left-to-right" evidence="19">
        <dbReference type="Rhea" id="RHEA:25529"/>
    </physiologicalReaction>
</comment>
<evidence type="ECO:0000313" key="24">
    <source>
        <dbReference type="Ensembl" id="ENSONIP00000044016.1"/>
    </source>
</evidence>
<evidence type="ECO:0000256" key="10">
    <source>
        <dbReference type="ARBA" id="ARBA00022553"/>
    </source>
</evidence>
<keyword evidence="13" id="KW-0130">Cell adhesion</keyword>
<dbReference type="GO" id="GO:0046856">
    <property type="term" value="P:phosphatidylinositol dephosphorylation"/>
    <property type="evidence" value="ECO:0007669"/>
    <property type="project" value="InterPro"/>
</dbReference>
<dbReference type="InterPro" id="IPR000980">
    <property type="entry name" value="SH2"/>
</dbReference>
<dbReference type="SMART" id="SM00454">
    <property type="entry name" value="SAM"/>
    <property type="match status" value="1"/>
</dbReference>
<dbReference type="PROSITE" id="PS50105">
    <property type="entry name" value="SAM_DOMAIN"/>
    <property type="match status" value="1"/>
</dbReference>
<feature type="compositionally biased region" description="Pro residues" evidence="21">
    <location>
        <begin position="962"/>
        <end position="973"/>
    </location>
</feature>
<dbReference type="SUPFAM" id="SSF55550">
    <property type="entry name" value="SH2 domain"/>
    <property type="match status" value="1"/>
</dbReference>
<dbReference type="Pfam" id="PF00017">
    <property type="entry name" value="SH2"/>
    <property type="match status" value="1"/>
</dbReference>
<name>A0A669CAU4_ORENI</name>
<dbReference type="PROSITE" id="PS50001">
    <property type="entry name" value="SH2"/>
    <property type="match status" value="1"/>
</dbReference>
<dbReference type="GO" id="GO:0005829">
    <property type="term" value="C:cytosol"/>
    <property type="evidence" value="ECO:0007669"/>
    <property type="project" value="UniProtKB-SubCell"/>
</dbReference>
<dbReference type="SMART" id="SM00252">
    <property type="entry name" value="SH2"/>
    <property type="match status" value="1"/>
</dbReference>
<keyword evidence="16" id="KW-0206">Cytoskeleton</keyword>
<evidence type="ECO:0000256" key="6">
    <source>
        <dbReference type="ARBA" id="ARBA00004514"/>
    </source>
</evidence>
<evidence type="ECO:0000256" key="18">
    <source>
        <dbReference type="ARBA" id="ARBA00023273"/>
    </source>
</evidence>
<dbReference type="GeneTree" id="ENSGT00940000156576"/>
<dbReference type="GO" id="GO:0043569">
    <property type="term" value="P:negative regulation of insulin-like growth factor receptor signaling pathway"/>
    <property type="evidence" value="ECO:0007669"/>
    <property type="project" value="TreeGrafter"/>
</dbReference>
<evidence type="ECO:0000259" key="22">
    <source>
        <dbReference type="PROSITE" id="PS50001"/>
    </source>
</evidence>
<keyword evidence="17" id="KW-0539">Nucleus</keyword>
<evidence type="ECO:0000256" key="20">
    <source>
        <dbReference type="PROSITE-ProRule" id="PRU00191"/>
    </source>
</evidence>
<keyword evidence="14 20" id="KW-0727">SH2 domain</keyword>
<feature type="compositionally biased region" description="Low complexity" evidence="21">
    <location>
        <begin position="143"/>
        <end position="161"/>
    </location>
</feature>
<evidence type="ECO:0000256" key="21">
    <source>
        <dbReference type="SAM" id="MobiDB-lite"/>
    </source>
</evidence>
<reference evidence="25" key="1">
    <citation type="submission" date="2012-01" db="EMBL/GenBank/DDBJ databases">
        <title>The Genome Sequence of Oreochromis niloticus (Nile Tilapia).</title>
        <authorList>
            <consortium name="Broad Institute Genome Assembly Team"/>
            <consortium name="Broad Institute Sequencing Platform"/>
            <person name="Di Palma F."/>
            <person name="Johnson J."/>
            <person name="Lander E.S."/>
            <person name="Lindblad-Toh K."/>
        </authorList>
    </citation>
    <scope>NUCLEOTIDE SEQUENCE [LARGE SCALE GENOMIC DNA]</scope>
</reference>
<dbReference type="Proteomes" id="UP000005207">
    <property type="component" value="Linkage group LG14"/>
</dbReference>
<evidence type="ECO:0000256" key="16">
    <source>
        <dbReference type="ARBA" id="ARBA00023212"/>
    </source>
</evidence>
<proteinExistence type="inferred from homology"/>
<dbReference type="InterPro" id="IPR013761">
    <property type="entry name" value="SAM/pointed_sf"/>
</dbReference>
<dbReference type="InterPro" id="IPR057510">
    <property type="entry name" value="C2_SHIP1-2_first"/>
</dbReference>
<dbReference type="GO" id="GO:0050776">
    <property type="term" value="P:regulation of immune response"/>
    <property type="evidence" value="ECO:0007669"/>
    <property type="project" value="TreeGrafter"/>
</dbReference>
<feature type="region of interest" description="Disordered" evidence="21">
    <location>
        <begin position="121"/>
        <end position="165"/>
    </location>
</feature>
<dbReference type="GO" id="GO:0007155">
    <property type="term" value="P:cell adhesion"/>
    <property type="evidence" value="ECO:0007669"/>
    <property type="project" value="UniProtKB-KW"/>
</dbReference>
<evidence type="ECO:0000256" key="11">
    <source>
        <dbReference type="ARBA" id="ARBA00022801"/>
    </source>
</evidence>
<keyword evidence="11" id="KW-0378">Hydrolase</keyword>
<evidence type="ECO:0000259" key="23">
    <source>
        <dbReference type="PROSITE" id="PS50105"/>
    </source>
</evidence>
<dbReference type="Gene3D" id="3.60.10.10">
    <property type="entry name" value="Endonuclease/exonuclease/phosphatase"/>
    <property type="match status" value="1"/>
</dbReference>
<dbReference type="EC" id="3.1.3.86" evidence="8"/>
<evidence type="ECO:0000256" key="7">
    <source>
        <dbReference type="ARBA" id="ARBA00008734"/>
    </source>
</evidence>
<evidence type="ECO:0000313" key="25">
    <source>
        <dbReference type="Proteomes" id="UP000005207"/>
    </source>
</evidence>
<dbReference type="Gene3D" id="3.30.505.10">
    <property type="entry name" value="SH2 domain"/>
    <property type="match status" value="1"/>
</dbReference>
<dbReference type="Pfam" id="PF24147">
    <property type="entry name" value="C2_SHIP1-2_2nd"/>
    <property type="match status" value="1"/>
</dbReference>
<feature type="compositionally biased region" description="Basic and acidic residues" evidence="21">
    <location>
        <begin position="121"/>
        <end position="131"/>
    </location>
</feature>
<dbReference type="CDD" id="cd10343">
    <property type="entry name" value="SH2_SHIP"/>
    <property type="match status" value="1"/>
</dbReference>
<keyword evidence="9" id="KW-0963">Cytoplasm</keyword>
<comment type="subcellular location">
    <subcellularLocation>
        <location evidence="4">Cell projection</location>
        <location evidence="4">Filopodium</location>
    </subcellularLocation>
    <subcellularLocation>
        <location evidence="5">Cell projection</location>
        <location evidence="5">Lamellipodium</location>
    </subcellularLocation>
    <subcellularLocation>
        <location evidence="2">Cytoplasm</location>
        <location evidence="2">Cytoskeleton</location>
    </subcellularLocation>
    <subcellularLocation>
        <location evidence="6">Cytoplasm</location>
        <location evidence="6">Cytosol</location>
    </subcellularLocation>
    <subcellularLocation>
        <location evidence="1">Membrane</location>
        <topology evidence="1">Peripheral membrane protein</topology>
    </subcellularLocation>
    <subcellularLocation>
        <location evidence="3">Nucleus speckle</location>
    </subcellularLocation>
</comment>
<dbReference type="GO" id="GO:0034485">
    <property type="term" value="F:phosphatidylinositol-3,4,5-trisphosphate 5-phosphatase activity"/>
    <property type="evidence" value="ECO:0007669"/>
    <property type="project" value="UniProtKB-EC"/>
</dbReference>
<dbReference type="FunFam" id="3.60.10.10:FF:000005">
    <property type="entry name" value="phosphatidylinositol 3,4,5-trisphosphate 5-phosphatase 1"/>
    <property type="match status" value="1"/>
</dbReference>
<dbReference type="GO" id="GO:0002376">
    <property type="term" value="P:immune system process"/>
    <property type="evidence" value="ECO:0007669"/>
    <property type="project" value="UniProtKB-KW"/>
</dbReference>
<evidence type="ECO:0000256" key="8">
    <source>
        <dbReference type="ARBA" id="ARBA00012981"/>
    </source>
</evidence>
<keyword evidence="10" id="KW-0597">Phosphoprotein</keyword>
<comment type="similarity">
    <text evidence="7">Belongs to the inositol 1,4,5-trisphosphate 5-phosphatase family.</text>
</comment>
<evidence type="ECO:0000256" key="15">
    <source>
        <dbReference type="ARBA" id="ARBA00023136"/>
    </source>
</evidence>
<evidence type="ECO:0000256" key="5">
    <source>
        <dbReference type="ARBA" id="ARBA00004510"/>
    </source>
</evidence>
<protein>
    <recommendedName>
        <fullName evidence="8">phosphatidylinositol-3,4,5-trisphosphate 5-phosphatase</fullName>
        <ecNumber evidence="8">3.1.3.86</ecNumber>
    </recommendedName>
</protein>
<dbReference type="SUPFAM" id="SSF56219">
    <property type="entry name" value="DNase I-like"/>
    <property type="match status" value="1"/>
</dbReference>
<sequence>CVPAVASVAGASPLGPAPPMWYHRDLSRAAAEELLARAGRDGSFLVRDSESVNGAYALCVLFQKHVHTYRILPDDEGFLAVQTSQGVQPKRFKTLPELVSLYLQPSQGLVTTLLYPVEREETAVSDDRDYSDGEDEKPPLPPRSSSTSTPPGPDTPTDSTPAANGLSTISHEYLKGSYALDLEAVKQGASSLPHLNKTLVASCKRLNGEVDKVLSGLEILSKVFDQQSAFMVSKMIQQVQVLFAFFLKCYAFNQKYTLSVDVEGGRLVVMKKVKDNQEDWITYTHDKIRQLIKSQRVQNKLGIVFEKEKDKSQRKDFIFASAKKREAFCQLLQLMKNKHSNQDEPDMISIFIGTWNMGSVPAPKNVASWVLCRGLGKTLDEMTVTIPHDLYVFGSQENSVCDREWVESLRALLKEQTELDYKPIAVQTLWNIKLAVLVKPEHENRISHVGMSSVKTGIANTLGNKGAVGVSFMFNGTSFGFVNCHLTSGNEKIARRNQNYLDILRLLSLGDKQLSSFDISLRFTHLFWLGDLNYRLDMDIQEILNYINRKEFDPLLKVDQLNLEREKNKVFLRFAEEEISFPPTYRYERGSRDTYVWQKQKATGMRTNVPSWCDRILWKSYPETHIVCNSYGCTDDVVTSDHSPVFATFEVGVTSQFVSKKGLPKSSEQAYIEFESIEAIVKTASRTKFFIEFYSTCLEEFKKSYENDSQSSDNVNFLRVGWSNKQLTTLKPLLSEIEYLQDQHLLLTVKSLDGYESYGECVLALKSMIGSTAQQFHTYLSHRGEETGNIRGSMRVRVPSERMGTRERLYEWISVDKDETSGPKGKSAVVCRSGHEYVKSVHSTFFALDFLLMMCWRVPKYQPKQDGSDSDPSISKNSYNNPAYYILEGVPNQSAAAVSPELLPSPTSANPQAAKPPPPSAGARSKPPGAASGPPHPRRQVRAISEESSSEDDGGVGSTLNRPPPDFPPPPLPKGALEMVPEAPFTKPRTLYPDLAEVRIPAAGPAAHGDAFRRGGVGVGAGALDDQSCSVLQMAKTLSDSEFPGQPPRAPSAPPHLRGQPMGLGLDACRTFPPRNPITESIAEDMPEEALWGSSSSSLSVGESSVGEWLQRLGLERYEQGLLHNGWDDLEFLSDITEEDLEEAGVHDPAHKRILLESLRQQQQQK</sequence>
<evidence type="ECO:0000256" key="2">
    <source>
        <dbReference type="ARBA" id="ARBA00004245"/>
    </source>
</evidence>
<dbReference type="FunFam" id="3.30.505.10:FF:000035">
    <property type="entry name" value="phosphatidylinositol 3,4,5-trisphosphate 5-phosphatase 1"/>
    <property type="match status" value="1"/>
</dbReference>
<feature type="compositionally biased region" description="Pro residues" evidence="21">
    <location>
        <begin position="1045"/>
        <end position="1054"/>
    </location>
</feature>
<reference evidence="24" key="3">
    <citation type="submission" date="2025-09" db="UniProtKB">
        <authorList>
            <consortium name="Ensembl"/>
        </authorList>
    </citation>
    <scope>IDENTIFICATION</scope>
</reference>
<dbReference type="AlphaFoldDB" id="A0A669CAU4"/>
<feature type="domain" description="SAM" evidence="23">
    <location>
        <begin position="1101"/>
        <end position="1165"/>
    </location>
</feature>
<keyword evidence="12" id="KW-0391">Immunity</keyword>
<dbReference type="GO" id="GO:0030175">
    <property type="term" value="C:filopodium"/>
    <property type="evidence" value="ECO:0007669"/>
    <property type="project" value="UniProtKB-SubCell"/>
</dbReference>
<dbReference type="InterPro" id="IPR036860">
    <property type="entry name" value="SH2_dom_sf"/>
</dbReference>
<dbReference type="Ensembl" id="ENSONIT00000072359.1">
    <property type="protein sequence ID" value="ENSONIP00000044016.1"/>
    <property type="gene ID" value="ENSONIG00000016738.2"/>
</dbReference>
<evidence type="ECO:0000256" key="3">
    <source>
        <dbReference type="ARBA" id="ARBA00004324"/>
    </source>
</evidence>
<dbReference type="InterPro" id="IPR000300">
    <property type="entry name" value="IPPc"/>
</dbReference>
<evidence type="ECO:0000256" key="13">
    <source>
        <dbReference type="ARBA" id="ARBA00022889"/>
    </source>
</evidence>
<dbReference type="InterPro" id="IPR001660">
    <property type="entry name" value="SAM"/>
</dbReference>
<feature type="domain" description="SH2" evidence="22">
    <location>
        <begin position="21"/>
        <end position="117"/>
    </location>
</feature>
<dbReference type="PANTHER" id="PTHR46051:SF2">
    <property type="entry name" value="PHOSPHATIDYLINOSITOL 3,4,5-TRISPHOSPHATE 5-PHOSPHATASE 2"/>
    <property type="match status" value="1"/>
</dbReference>
<feature type="region of interest" description="Disordered" evidence="21">
    <location>
        <begin position="1036"/>
        <end position="1079"/>
    </location>
</feature>
<evidence type="ECO:0000256" key="14">
    <source>
        <dbReference type="ARBA" id="ARBA00022999"/>
    </source>
</evidence>
<dbReference type="InterPro" id="IPR036691">
    <property type="entry name" value="Endo/exonu/phosph_ase_sf"/>
</dbReference>
<dbReference type="Gene3D" id="1.10.150.50">
    <property type="entry name" value="Transcription Factor, Ets-1"/>
    <property type="match status" value="1"/>
</dbReference>
<dbReference type="Pfam" id="PF24150">
    <property type="entry name" value="C2_SHIP1-2_first"/>
    <property type="match status" value="1"/>
</dbReference>
<dbReference type="Pfam" id="PF22669">
    <property type="entry name" value="Exo_endo_phos2"/>
    <property type="match status" value="1"/>
</dbReference>
<keyword evidence="18" id="KW-0966">Cell projection</keyword>
<evidence type="ECO:0000256" key="19">
    <source>
        <dbReference type="ARBA" id="ARBA00023377"/>
    </source>
</evidence>
<dbReference type="InterPro" id="IPR057509">
    <property type="entry name" value="C2_SHIP1-2_2nd"/>
</dbReference>
<organism evidence="24 25">
    <name type="scientific">Oreochromis niloticus</name>
    <name type="common">Nile tilapia</name>
    <name type="synonym">Tilapia nilotica</name>
    <dbReference type="NCBI Taxonomy" id="8128"/>
    <lineage>
        <taxon>Eukaryota</taxon>
        <taxon>Metazoa</taxon>
        <taxon>Chordata</taxon>
        <taxon>Craniata</taxon>
        <taxon>Vertebrata</taxon>
        <taxon>Euteleostomi</taxon>
        <taxon>Actinopterygii</taxon>
        <taxon>Neopterygii</taxon>
        <taxon>Teleostei</taxon>
        <taxon>Neoteleostei</taxon>
        <taxon>Acanthomorphata</taxon>
        <taxon>Ovalentaria</taxon>
        <taxon>Cichlomorphae</taxon>
        <taxon>Cichliformes</taxon>
        <taxon>Cichlidae</taxon>
        <taxon>African cichlids</taxon>
        <taxon>Pseudocrenilabrinae</taxon>
        <taxon>Oreochromini</taxon>
        <taxon>Oreochromis</taxon>
    </lineage>
</organism>
<dbReference type="Pfam" id="PF00536">
    <property type="entry name" value="SAM_1"/>
    <property type="match status" value="1"/>
</dbReference>
<evidence type="ECO:0000256" key="9">
    <source>
        <dbReference type="ARBA" id="ARBA00022490"/>
    </source>
</evidence>
<dbReference type="GO" id="GO:0030027">
    <property type="term" value="C:lamellipodium"/>
    <property type="evidence" value="ECO:0007669"/>
    <property type="project" value="UniProtKB-SubCell"/>
</dbReference>
<dbReference type="PRINTS" id="PR00401">
    <property type="entry name" value="SH2DOMAIN"/>
</dbReference>